<protein>
    <submittedName>
        <fullName evidence="2">Uncharacterized protein</fullName>
    </submittedName>
</protein>
<sequence length="34" mass="3861">MYERLEQLWRHGRSGGSKPVSGSLDWGWQAASLD</sequence>
<evidence type="ECO:0000256" key="1">
    <source>
        <dbReference type="SAM" id="MobiDB-lite"/>
    </source>
</evidence>
<accession>A0ABR2V2X2</accession>
<keyword evidence="3" id="KW-1185">Reference proteome</keyword>
<name>A0ABR2V2X2_9PEZI</name>
<reference evidence="2 3" key="1">
    <citation type="journal article" date="2024" name="J. Plant Pathol.">
        <title>Sequence and assembly of the genome of Seiridium unicorne, isolate CBS 538.82, causal agent of cypress canker disease.</title>
        <authorList>
            <person name="Scali E."/>
            <person name="Rocca G.D."/>
            <person name="Danti R."/>
            <person name="Garbelotto M."/>
            <person name="Barberini S."/>
            <person name="Baroncelli R."/>
            <person name="Emiliani G."/>
        </authorList>
    </citation>
    <scope>NUCLEOTIDE SEQUENCE [LARGE SCALE GENOMIC DNA]</scope>
    <source>
        <strain evidence="2 3">BM-138-508</strain>
    </source>
</reference>
<feature type="region of interest" description="Disordered" evidence="1">
    <location>
        <begin position="10"/>
        <end position="34"/>
    </location>
</feature>
<dbReference type="Proteomes" id="UP001408356">
    <property type="component" value="Unassembled WGS sequence"/>
</dbReference>
<evidence type="ECO:0000313" key="3">
    <source>
        <dbReference type="Proteomes" id="UP001408356"/>
    </source>
</evidence>
<comment type="caution">
    <text evidence="2">The sequence shown here is derived from an EMBL/GenBank/DDBJ whole genome shotgun (WGS) entry which is preliminary data.</text>
</comment>
<proteinExistence type="predicted"/>
<dbReference type="EMBL" id="JARVKF010000201">
    <property type="protein sequence ID" value="KAK9421212.1"/>
    <property type="molecule type" value="Genomic_DNA"/>
</dbReference>
<evidence type="ECO:0000313" key="2">
    <source>
        <dbReference type="EMBL" id="KAK9421212.1"/>
    </source>
</evidence>
<gene>
    <name evidence="2" type="ORF">SUNI508_06060</name>
</gene>
<organism evidence="2 3">
    <name type="scientific">Seiridium unicorne</name>
    <dbReference type="NCBI Taxonomy" id="138068"/>
    <lineage>
        <taxon>Eukaryota</taxon>
        <taxon>Fungi</taxon>
        <taxon>Dikarya</taxon>
        <taxon>Ascomycota</taxon>
        <taxon>Pezizomycotina</taxon>
        <taxon>Sordariomycetes</taxon>
        <taxon>Xylariomycetidae</taxon>
        <taxon>Amphisphaeriales</taxon>
        <taxon>Sporocadaceae</taxon>
        <taxon>Seiridium</taxon>
    </lineage>
</organism>